<gene>
    <name evidence="6" type="ORF">F1728_04240</name>
</gene>
<sequence>MTAKKRILVQWIGHSDFRALAGSLPANRAKKILDRLKGSPSEEENLGPTKTLLSTQKFDEVRLLSNYDKEWNKWFQSWLNTPTDLIQVDLEKPTDYRGIFEIVDRELSTLKESKSWSNSELCLHLSPGTPAMSAVLLLLGKTRYPATFYETSRDGKSWITDIPFDLIDIIPEILRKPDAYLQHLSTRAPAEIKGFEDLAGDSRAIRDAVGRAQRAAIRSVSILLIGESGTGKEMFAQAIHKASQRHDKPLKTVNSAALSKSLLESELFGHRKGAFTGADSDREGLFEAADGGTLFLDEIGECDLETQAKLLRVLQPVTGEGPSVRYICRLGENKDRKVDVRIIAATNKDLFAAIQSGEFREDLYYRLANLLINLPPLRDRKSDIPKIANHLLGMLNQQFEAEEPGYIHKSLSASAISFVKSQPWKGNVRQLYNALMQAAILTDGSEIGKKEIDASIAQTPDSARTLNSVMDRPLGDDFNLEEHLNDIHRKYLARALEDAHGVKAEAARLLGIKNYQTLDAQLKRLGVQDTGDKKKRTKRK</sequence>
<reference evidence="6 7" key="1">
    <citation type="submission" date="2019-09" db="EMBL/GenBank/DDBJ databases">
        <title>Gimesia benthica sp. nov., a novel bacterium isolated from deep-sea water of the Northwest Indian Ocean.</title>
        <authorList>
            <person name="Dai X."/>
        </authorList>
    </citation>
    <scope>NUCLEOTIDE SEQUENCE [LARGE SCALE GENOMIC DNA]</scope>
    <source>
        <strain evidence="6 7">E7</strain>
    </source>
</reference>
<evidence type="ECO:0000313" key="6">
    <source>
        <dbReference type="EMBL" id="QGQ21946.1"/>
    </source>
</evidence>
<evidence type="ECO:0000256" key="2">
    <source>
        <dbReference type="ARBA" id="ARBA00022840"/>
    </source>
</evidence>
<dbReference type="PANTHER" id="PTHR32071">
    <property type="entry name" value="TRANSCRIPTIONAL REGULATORY PROTEIN"/>
    <property type="match status" value="1"/>
</dbReference>
<dbReference type="RefSeq" id="WP_155363038.1">
    <property type="nucleotide sequence ID" value="NZ_CP043930.1"/>
</dbReference>
<dbReference type="PROSITE" id="PS00676">
    <property type="entry name" value="SIGMA54_INTERACT_2"/>
    <property type="match status" value="1"/>
</dbReference>
<dbReference type="AlphaFoldDB" id="A0A6I6A7A0"/>
<dbReference type="SUPFAM" id="SSF46689">
    <property type="entry name" value="Homeodomain-like"/>
    <property type="match status" value="1"/>
</dbReference>
<dbReference type="Pfam" id="PF02954">
    <property type="entry name" value="HTH_8"/>
    <property type="match status" value="1"/>
</dbReference>
<dbReference type="Gene3D" id="1.10.8.60">
    <property type="match status" value="1"/>
</dbReference>
<dbReference type="InterPro" id="IPR002078">
    <property type="entry name" value="Sigma_54_int"/>
</dbReference>
<dbReference type="GO" id="GO:0006355">
    <property type="term" value="P:regulation of DNA-templated transcription"/>
    <property type="evidence" value="ECO:0007669"/>
    <property type="project" value="InterPro"/>
</dbReference>
<keyword evidence="3" id="KW-0805">Transcription regulation</keyword>
<evidence type="ECO:0000256" key="3">
    <source>
        <dbReference type="ARBA" id="ARBA00023015"/>
    </source>
</evidence>
<name>A0A6I6A7A0_9PLAN</name>
<dbReference type="SUPFAM" id="SSF52540">
    <property type="entry name" value="P-loop containing nucleoside triphosphate hydrolases"/>
    <property type="match status" value="1"/>
</dbReference>
<dbReference type="Gene3D" id="3.40.50.300">
    <property type="entry name" value="P-loop containing nucleotide triphosphate hydrolases"/>
    <property type="match status" value="1"/>
</dbReference>
<dbReference type="SMART" id="SM00382">
    <property type="entry name" value="AAA"/>
    <property type="match status" value="1"/>
</dbReference>
<proteinExistence type="predicted"/>
<dbReference type="PROSITE" id="PS50045">
    <property type="entry name" value="SIGMA54_INTERACT_4"/>
    <property type="match status" value="1"/>
</dbReference>
<dbReference type="InterPro" id="IPR009057">
    <property type="entry name" value="Homeodomain-like_sf"/>
</dbReference>
<dbReference type="InterPro" id="IPR027417">
    <property type="entry name" value="P-loop_NTPase"/>
</dbReference>
<dbReference type="KEGG" id="gim:F1728_04240"/>
<accession>A0A6I6A7A0</accession>
<dbReference type="InterPro" id="IPR025662">
    <property type="entry name" value="Sigma_54_int_dom_ATP-bd_1"/>
</dbReference>
<dbReference type="PANTHER" id="PTHR32071:SF121">
    <property type="entry name" value="SIGMA L-DEPENDENT TRANSCRIPTIONAL REGULATOR YQIR-RELATED"/>
    <property type="match status" value="1"/>
</dbReference>
<dbReference type="Gene3D" id="1.10.10.60">
    <property type="entry name" value="Homeodomain-like"/>
    <property type="match status" value="1"/>
</dbReference>
<feature type="domain" description="Sigma-54 factor interaction" evidence="5">
    <location>
        <begin position="198"/>
        <end position="440"/>
    </location>
</feature>
<dbReference type="InterPro" id="IPR003593">
    <property type="entry name" value="AAA+_ATPase"/>
</dbReference>
<dbReference type="GO" id="GO:0043565">
    <property type="term" value="F:sequence-specific DNA binding"/>
    <property type="evidence" value="ECO:0007669"/>
    <property type="project" value="InterPro"/>
</dbReference>
<keyword evidence="4" id="KW-0804">Transcription</keyword>
<organism evidence="6 7">
    <name type="scientific">Gimesia benthica</name>
    <dbReference type="NCBI Taxonomy" id="2608982"/>
    <lineage>
        <taxon>Bacteria</taxon>
        <taxon>Pseudomonadati</taxon>
        <taxon>Planctomycetota</taxon>
        <taxon>Planctomycetia</taxon>
        <taxon>Planctomycetales</taxon>
        <taxon>Planctomycetaceae</taxon>
        <taxon>Gimesia</taxon>
    </lineage>
</organism>
<dbReference type="Pfam" id="PF00158">
    <property type="entry name" value="Sigma54_activat"/>
    <property type="match status" value="1"/>
</dbReference>
<evidence type="ECO:0000256" key="4">
    <source>
        <dbReference type="ARBA" id="ARBA00023163"/>
    </source>
</evidence>
<dbReference type="Proteomes" id="UP000427281">
    <property type="component" value="Chromosome"/>
</dbReference>
<evidence type="ECO:0000256" key="1">
    <source>
        <dbReference type="ARBA" id="ARBA00022741"/>
    </source>
</evidence>
<dbReference type="InterPro" id="IPR058031">
    <property type="entry name" value="AAA_lid_NorR"/>
</dbReference>
<keyword evidence="7" id="KW-1185">Reference proteome</keyword>
<evidence type="ECO:0000259" key="5">
    <source>
        <dbReference type="PROSITE" id="PS50045"/>
    </source>
</evidence>
<keyword evidence="1" id="KW-0547">Nucleotide-binding</keyword>
<dbReference type="InterPro" id="IPR002197">
    <property type="entry name" value="HTH_Fis"/>
</dbReference>
<protein>
    <submittedName>
        <fullName evidence="6">Sigma-54-dependent Fis family transcriptional regulator</fullName>
    </submittedName>
</protein>
<dbReference type="Pfam" id="PF25601">
    <property type="entry name" value="AAA_lid_14"/>
    <property type="match status" value="1"/>
</dbReference>
<dbReference type="PROSITE" id="PS00675">
    <property type="entry name" value="SIGMA54_INTERACT_1"/>
    <property type="match status" value="1"/>
</dbReference>
<dbReference type="CDD" id="cd00009">
    <property type="entry name" value="AAA"/>
    <property type="match status" value="1"/>
</dbReference>
<dbReference type="GO" id="GO:0005524">
    <property type="term" value="F:ATP binding"/>
    <property type="evidence" value="ECO:0007669"/>
    <property type="project" value="UniProtKB-KW"/>
</dbReference>
<dbReference type="EMBL" id="CP043930">
    <property type="protein sequence ID" value="QGQ21946.1"/>
    <property type="molecule type" value="Genomic_DNA"/>
</dbReference>
<keyword evidence="2" id="KW-0067">ATP-binding</keyword>
<dbReference type="InterPro" id="IPR025943">
    <property type="entry name" value="Sigma_54_int_dom_ATP-bd_2"/>
</dbReference>
<evidence type="ECO:0000313" key="7">
    <source>
        <dbReference type="Proteomes" id="UP000427281"/>
    </source>
</evidence>
<dbReference type="FunFam" id="3.40.50.300:FF:000006">
    <property type="entry name" value="DNA-binding transcriptional regulator NtrC"/>
    <property type="match status" value="1"/>
</dbReference>